<keyword evidence="4 7" id="KW-0808">Transferase</keyword>
<evidence type="ECO:0000256" key="6">
    <source>
        <dbReference type="RuleBase" id="RU362030"/>
    </source>
</evidence>
<keyword evidence="5 6" id="KW-0949">S-adenosyl-L-methionine</keyword>
<dbReference type="RefSeq" id="WP_132616466.1">
    <property type="nucleotide sequence ID" value="NZ_SMKQ01000094.1"/>
</dbReference>
<accession>A0A4R4YIE7</accession>
<evidence type="ECO:0000256" key="1">
    <source>
        <dbReference type="ARBA" id="ARBA00003907"/>
    </source>
</evidence>
<dbReference type="Gene3D" id="3.40.50.150">
    <property type="entry name" value="Vaccinia Virus protein VP39"/>
    <property type="match status" value="1"/>
</dbReference>
<evidence type="ECO:0000256" key="5">
    <source>
        <dbReference type="ARBA" id="ARBA00022691"/>
    </source>
</evidence>
<dbReference type="InterPro" id="IPR029063">
    <property type="entry name" value="SAM-dependent_MTases_sf"/>
</dbReference>
<dbReference type="AlphaFoldDB" id="A0A4R4YIE7"/>
<evidence type="ECO:0000256" key="3">
    <source>
        <dbReference type="ARBA" id="ARBA00022603"/>
    </source>
</evidence>
<organism evidence="7 8">
    <name type="scientific">Nonomuraea terrae</name>
    <dbReference type="NCBI Taxonomy" id="2530383"/>
    <lineage>
        <taxon>Bacteria</taxon>
        <taxon>Bacillati</taxon>
        <taxon>Actinomycetota</taxon>
        <taxon>Actinomycetes</taxon>
        <taxon>Streptosporangiales</taxon>
        <taxon>Streptosporangiaceae</taxon>
        <taxon>Nonomuraea</taxon>
    </lineage>
</organism>
<dbReference type="EMBL" id="SMKQ01000094">
    <property type="protein sequence ID" value="TDD44675.1"/>
    <property type="molecule type" value="Genomic_DNA"/>
</dbReference>
<dbReference type="OrthoDB" id="9806164at2"/>
<dbReference type="Proteomes" id="UP000295302">
    <property type="component" value="Unassembled WGS sequence"/>
</dbReference>
<evidence type="ECO:0000256" key="4">
    <source>
        <dbReference type="ARBA" id="ARBA00022679"/>
    </source>
</evidence>
<comment type="caution">
    <text evidence="7">The sequence shown here is derived from an EMBL/GenBank/DDBJ whole genome shotgun (WGS) entry which is preliminary data.</text>
</comment>
<name>A0A4R4YIE7_9ACTN</name>
<evidence type="ECO:0000313" key="8">
    <source>
        <dbReference type="Proteomes" id="UP000295302"/>
    </source>
</evidence>
<dbReference type="Pfam" id="PF04072">
    <property type="entry name" value="LCM"/>
    <property type="match status" value="1"/>
</dbReference>
<dbReference type="GO" id="GO:0008168">
    <property type="term" value="F:methyltransferase activity"/>
    <property type="evidence" value="ECO:0007669"/>
    <property type="project" value="UniProtKB-UniRule"/>
</dbReference>
<comment type="similarity">
    <text evidence="2 6">Belongs to the UPF0677 family.</text>
</comment>
<comment type="function">
    <text evidence="1 6">Exhibits S-adenosyl-L-methionine-dependent methyltransferase activity.</text>
</comment>
<dbReference type="InterPro" id="IPR007213">
    <property type="entry name" value="Ppm1/Ppm2/Tcmp"/>
</dbReference>
<keyword evidence="3 6" id="KW-0489">Methyltransferase</keyword>
<reference evidence="7 8" key="1">
    <citation type="submission" date="2019-03" db="EMBL/GenBank/DDBJ databases">
        <title>Draft genome sequences of novel Actinobacteria.</title>
        <authorList>
            <person name="Sahin N."/>
            <person name="Ay H."/>
            <person name="Saygin H."/>
        </authorList>
    </citation>
    <scope>NUCLEOTIDE SEQUENCE [LARGE SCALE GENOMIC DNA]</scope>
    <source>
        <strain evidence="7 8">CH32</strain>
    </source>
</reference>
<dbReference type="NCBIfam" id="TIGR00027">
    <property type="entry name" value="mthyl_TIGR00027"/>
    <property type="match status" value="1"/>
</dbReference>
<keyword evidence="8" id="KW-1185">Reference proteome</keyword>
<evidence type="ECO:0000313" key="7">
    <source>
        <dbReference type="EMBL" id="TDD44675.1"/>
    </source>
</evidence>
<dbReference type="GO" id="GO:0032259">
    <property type="term" value="P:methylation"/>
    <property type="evidence" value="ECO:0007669"/>
    <property type="project" value="UniProtKB-KW"/>
</dbReference>
<dbReference type="PANTHER" id="PTHR43619">
    <property type="entry name" value="S-ADENOSYL-L-METHIONINE-DEPENDENT METHYLTRANSFERASE YKTD-RELATED"/>
    <property type="match status" value="1"/>
</dbReference>
<proteinExistence type="inferred from homology"/>
<evidence type="ECO:0000256" key="2">
    <source>
        <dbReference type="ARBA" id="ARBA00008138"/>
    </source>
</evidence>
<dbReference type="SUPFAM" id="SSF53335">
    <property type="entry name" value="S-adenosyl-L-methionine-dependent methyltransferases"/>
    <property type="match status" value="1"/>
</dbReference>
<protein>
    <recommendedName>
        <fullName evidence="6">S-adenosyl-L-methionine-dependent methyltransferase</fullName>
        <ecNumber evidence="6">2.1.1.-</ecNumber>
    </recommendedName>
</protein>
<dbReference type="EC" id="2.1.1.-" evidence="6"/>
<dbReference type="InterPro" id="IPR011610">
    <property type="entry name" value="SAM_mthyl_Trfase_ML2640-like"/>
</dbReference>
<gene>
    <name evidence="7" type="ORF">E1286_26285</name>
</gene>
<dbReference type="PANTHER" id="PTHR43619:SF2">
    <property type="entry name" value="S-ADENOSYL-L-METHIONINE-DEPENDENT METHYLTRANSFERASES SUPERFAMILY PROTEIN"/>
    <property type="match status" value="1"/>
</dbReference>
<sequence length="300" mass="31862">MTHRPGGPGHLSGIGATALGVAVLRALESRRPDRLFDDPYAQLFLDASTWPAGPAESFLRTMSEQVAVRTRFLDDALLAATRGEHAGGRPGPEAACDQVVLLGCGMDARAYRLSWPAGTTVYELDLPDVLAFKGAVLAEHGATPACRRVEVAADLREDWPRALTEAGFGPSRPAAWLAEGLLYALPPAAADLLLDRVTGLSAPGSVLAVEHMEDSPLLRSARADVSRELVDMWQGGPAEPLGEWLTKRGWIATVRDLTEVLAEHGRTAPPAFDPAHPGSGRGRLATALVRVTSQSFSRGA</sequence>